<dbReference type="Proteomes" id="UP000449547">
    <property type="component" value="Unassembled WGS sequence"/>
</dbReference>
<dbReference type="RefSeq" id="XP_034011221.1">
    <property type="nucleotide sequence ID" value="XM_034156710.1"/>
</dbReference>
<dbReference type="InterPro" id="IPR023231">
    <property type="entry name" value="GSKIP_dom_sf"/>
</dbReference>
<accession>A0A642UJG1</accession>
<gene>
    <name evidence="1" type="ORF">DIURU_003898</name>
</gene>
<dbReference type="EMBL" id="SWFT01000116">
    <property type="protein sequence ID" value="KAA8900082.1"/>
    <property type="molecule type" value="Genomic_DNA"/>
</dbReference>
<keyword evidence="2" id="KW-1185">Reference proteome</keyword>
<proteinExistence type="predicted"/>
<dbReference type="GeneID" id="54782549"/>
<name>A0A642UJG1_DIURU</name>
<sequence>MATPFDSRQELAQIHREYHQFFPEMTVVDTGATPHLHITTGQGAKHRVAVVVAGWYDEAQPTRLFPTFESLAMEMVPGFQSQFAEELYSKIAAMGS</sequence>
<comment type="caution">
    <text evidence="1">The sequence shown here is derived from an EMBL/GenBank/DDBJ whole genome shotgun (WGS) entry which is preliminary data.</text>
</comment>
<reference evidence="1 2" key="1">
    <citation type="submission" date="2019-07" db="EMBL/GenBank/DDBJ databases">
        <title>Genome assembly of two rare yeast pathogens: Diutina rugosa and Trichomonascus ciferrii.</title>
        <authorList>
            <person name="Mixao V."/>
            <person name="Saus E."/>
            <person name="Hansen A."/>
            <person name="Lass-Flor C."/>
            <person name="Gabaldon T."/>
        </authorList>
    </citation>
    <scope>NUCLEOTIDE SEQUENCE [LARGE SCALE GENOMIC DNA]</scope>
    <source>
        <strain evidence="1 2">CBS 613</strain>
    </source>
</reference>
<dbReference type="VEuPathDB" id="FungiDB:DIURU_003898"/>
<organism evidence="1 2">
    <name type="scientific">Diutina rugosa</name>
    <name type="common">Yeast</name>
    <name type="synonym">Candida rugosa</name>
    <dbReference type="NCBI Taxonomy" id="5481"/>
    <lineage>
        <taxon>Eukaryota</taxon>
        <taxon>Fungi</taxon>
        <taxon>Dikarya</taxon>
        <taxon>Ascomycota</taxon>
        <taxon>Saccharomycotina</taxon>
        <taxon>Pichiomycetes</taxon>
        <taxon>Debaryomycetaceae</taxon>
        <taxon>Diutina</taxon>
    </lineage>
</organism>
<evidence type="ECO:0000313" key="1">
    <source>
        <dbReference type="EMBL" id="KAA8900082.1"/>
    </source>
</evidence>
<dbReference type="AlphaFoldDB" id="A0A642UJG1"/>
<evidence type="ECO:0000313" key="2">
    <source>
        <dbReference type="Proteomes" id="UP000449547"/>
    </source>
</evidence>
<dbReference type="SUPFAM" id="SSF103107">
    <property type="entry name" value="Hypothetical protein c14orf129, hspc210"/>
    <property type="match status" value="1"/>
</dbReference>
<protein>
    <submittedName>
        <fullName evidence="1">Uncharacterized protein</fullName>
    </submittedName>
</protein>